<dbReference type="GO" id="GO:0015074">
    <property type="term" value="P:DNA integration"/>
    <property type="evidence" value="ECO:0007669"/>
    <property type="project" value="UniProtKB-KW"/>
</dbReference>
<dbReference type="Proteomes" id="UP001185873">
    <property type="component" value="Unassembled WGS sequence"/>
</dbReference>
<dbReference type="Pfam" id="PF00589">
    <property type="entry name" value="Phage_integrase"/>
    <property type="match status" value="1"/>
</dbReference>
<dbReference type="AlphaFoldDB" id="A0AAE4U2X5"/>
<dbReference type="Gene3D" id="1.10.443.10">
    <property type="entry name" value="Intergrase catalytic core"/>
    <property type="match status" value="1"/>
</dbReference>
<feature type="region of interest" description="Disordered" evidence="5">
    <location>
        <begin position="203"/>
        <end position="222"/>
    </location>
</feature>
<gene>
    <name evidence="8" type="ORF">R3P82_12535</name>
</gene>
<evidence type="ECO:0000313" key="8">
    <source>
        <dbReference type="EMBL" id="MDV6299936.1"/>
    </source>
</evidence>
<dbReference type="PANTHER" id="PTHR30349:SF81">
    <property type="entry name" value="TYROSINE RECOMBINASE XERC"/>
    <property type="match status" value="1"/>
</dbReference>
<feature type="domain" description="Core-binding (CB)" evidence="7">
    <location>
        <begin position="19"/>
        <end position="100"/>
    </location>
</feature>
<dbReference type="InterPro" id="IPR050090">
    <property type="entry name" value="Tyrosine_recombinase_XerCD"/>
</dbReference>
<dbReference type="PROSITE" id="PS51898">
    <property type="entry name" value="TYR_RECOMBINASE"/>
    <property type="match status" value="1"/>
</dbReference>
<name>A0AAE4U2X5_9ACTN</name>
<dbReference type="InterPro" id="IPR002104">
    <property type="entry name" value="Integrase_catalytic"/>
</dbReference>
<dbReference type="InterPro" id="IPR044068">
    <property type="entry name" value="CB"/>
</dbReference>
<evidence type="ECO:0000256" key="3">
    <source>
        <dbReference type="ARBA" id="ARBA00023172"/>
    </source>
</evidence>
<feature type="domain" description="Tyr recombinase" evidence="6">
    <location>
        <begin position="123"/>
        <end position="299"/>
    </location>
</feature>
<evidence type="ECO:0000313" key="9">
    <source>
        <dbReference type="Proteomes" id="UP001185873"/>
    </source>
</evidence>
<reference evidence="8" key="1">
    <citation type="submission" date="2023-10" db="EMBL/GenBank/DDBJ databases">
        <title>Development of a sustainable strategy for remediation of hydrocarbon-contaminated territories based on the waste exchange concept.</title>
        <authorList>
            <person name="Krivoruchko A."/>
        </authorList>
    </citation>
    <scope>NUCLEOTIDE SEQUENCE</scope>
    <source>
        <strain evidence="8">IEGM 1175</strain>
    </source>
</reference>
<evidence type="ECO:0000256" key="2">
    <source>
        <dbReference type="ARBA" id="ARBA00023125"/>
    </source>
</evidence>
<dbReference type="InterPro" id="IPR011010">
    <property type="entry name" value="DNA_brk_join_enz"/>
</dbReference>
<keyword evidence="1" id="KW-0229">DNA integration</keyword>
<keyword evidence="2 4" id="KW-0238">DNA-binding</keyword>
<dbReference type="PANTHER" id="PTHR30349">
    <property type="entry name" value="PHAGE INTEGRASE-RELATED"/>
    <property type="match status" value="1"/>
</dbReference>
<dbReference type="GO" id="GO:0003677">
    <property type="term" value="F:DNA binding"/>
    <property type="evidence" value="ECO:0007669"/>
    <property type="project" value="UniProtKB-UniRule"/>
</dbReference>
<dbReference type="Pfam" id="PF02899">
    <property type="entry name" value="Phage_int_SAM_1"/>
    <property type="match status" value="1"/>
</dbReference>
<dbReference type="InterPro" id="IPR004107">
    <property type="entry name" value="Integrase_SAM-like_N"/>
</dbReference>
<organism evidence="8 9">
    <name type="scientific">Dietzia maris</name>
    <dbReference type="NCBI Taxonomy" id="37915"/>
    <lineage>
        <taxon>Bacteria</taxon>
        <taxon>Bacillati</taxon>
        <taxon>Actinomycetota</taxon>
        <taxon>Actinomycetes</taxon>
        <taxon>Mycobacteriales</taxon>
        <taxon>Dietziaceae</taxon>
        <taxon>Dietzia</taxon>
    </lineage>
</organism>
<dbReference type="PROSITE" id="PS51900">
    <property type="entry name" value="CB"/>
    <property type="match status" value="1"/>
</dbReference>
<evidence type="ECO:0000256" key="1">
    <source>
        <dbReference type="ARBA" id="ARBA00022908"/>
    </source>
</evidence>
<sequence>MQQGTAARSLRAPIPPTFDTVDLLVEGFLARFSSESTRTAYAGDLALWRSWCVDRGLDVMTVERAHVELFARWLETERGNSASSVHRRLVCLRSFYRTMAADGRILVSPAECARLPRVRRDRTQYTHITRGELSTLLVTADDIGPTAGALISLMGVLGLRVSEACALDVDCADRHERGHRILTAHGKGATVTGIPVPVPVGRRIDTARGDRPSGPLLLRRDGSRMTRRSAARVVATAAKRAGIEKHISPHDLRAAAITCALDSGIPLRDVQTMARHADPRTTEIYDRGRRDIDRHGAYILASYLAA</sequence>
<protein>
    <submittedName>
        <fullName evidence="8">Tyrosine-type recombinase/integrase</fullName>
    </submittedName>
</protein>
<dbReference type="RefSeq" id="WP_317470589.1">
    <property type="nucleotide sequence ID" value="NZ_JAWLKJ010000003.1"/>
</dbReference>
<dbReference type="Gene3D" id="1.10.150.130">
    <property type="match status" value="1"/>
</dbReference>
<accession>A0AAE4U2X5</accession>
<evidence type="ECO:0000256" key="4">
    <source>
        <dbReference type="PROSITE-ProRule" id="PRU01248"/>
    </source>
</evidence>
<keyword evidence="3" id="KW-0233">DNA recombination</keyword>
<dbReference type="SUPFAM" id="SSF56349">
    <property type="entry name" value="DNA breaking-rejoining enzymes"/>
    <property type="match status" value="1"/>
</dbReference>
<dbReference type="GO" id="GO:0006310">
    <property type="term" value="P:DNA recombination"/>
    <property type="evidence" value="ECO:0007669"/>
    <property type="project" value="UniProtKB-KW"/>
</dbReference>
<evidence type="ECO:0000256" key="5">
    <source>
        <dbReference type="SAM" id="MobiDB-lite"/>
    </source>
</evidence>
<dbReference type="InterPro" id="IPR013762">
    <property type="entry name" value="Integrase-like_cat_sf"/>
</dbReference>
<evidence type="ECO:0000259" key="7">
    <source>
        <dbReference type="PROSITE" id="PS51900"/>
    </source>
</evidence>
<dbReference type="EMBL" id="JAWLKJ010000003">
    <property type="protein sequence ID" value="MDV6299936.1"/>
    <property type="molecule type" value="Genomic_DNA"/>
</dbReference>
<proteinExistence type="predicted"/>
<evidence type="ECO:0000259" key="6">
    <source>
        <dbReference type="PROSITE" id="PS51898"/>
    </source>
</evidence>
<comment type="caution">
    <text evidence="8">The sequence shown here is derived from an EMBL/GenBank/DDBJ whole genome shotgun (WGS) entry which is preliminary data.</text>
</comment>
<dbReference type="InterPro" id="IPR010998">
    <property type="entry name" value="Integrase_recombinase_N"/>
</dbReference>